<gene>
    <name evidence="3" type="ORF">KUV26_10325</name>
</gene>
<feature type="transmembrane region" description="Helical" evidence="1">
    <location>
        <begin position="21"/>
        <end position="43"/>
    </location>
</feature>
<dbReference type="SUPFAM" id="SSF81469">
    <property type="entry name" value="Bacterial aa3 type cytochrome c oxidase subunit IV"/>
    <property type="match status" value="1"/>
</dbReference>
<keyword evidence="1" id="KW-0812">Transmembrane</keyword>
<evidence type="ECO:0000313" key="4">
    <source>
        <dbReference type="Proteomes" id="UP000766629"/>
    </source>
</evidence>
<sequence>MAEHQHGTMDTTVQEKTYSSFLTFVTRFSIAMVFLALFLAVFAT</sequence>
<comment type="caution">
    <text evidence="3">The sequence shown here is derived from an EMBL/GenBank/DDBJ whole genome shotgun (WGS) entry which is preliminary data.</text>
</comment>
<evidence type="ECO:0000259" key="2">
    <source>
        <dbReference type="Pfam" id="PF07835"/>
    </source>
</evidence>
<dbReference type="Pfam" id="PF07835">
    <property type="entry name" value="COX4_pro_2"/>
    <property type="match status" value="1"/>
</dbReference>
<dbReference type="InterPro" id="IPR036596">
    <property type="entry name" value="Cyt-C_aa3_sf"/>
</dbReference>
<dbReference type="InterPro" id="IPR012422">
    <property type="entry name" value="Cyt_c_oxidase_su4_bac-aa3"/>
</dbReference>
<dbReference type="EMBL" id="JAHVJA010000003">
    <property type="protein sequence ID" value="MBY6139830.1"/>
    <property type="molecule type" value="Genomic_DNA"/>
</dbReference>
<dbReference type="RefSeq" id="WP_222503443.1">
    <property type="nucleotide sequence ID" value="NZ_JAHVJA010000003.1"/>
</dbReference>
<evidence type="ECO:0000313" key="3">
    <source>
        <dbReference type="EMBL" id="MBY6139830.1"/>
    </source>
</evidence>
<accession>A0ABS7NF40</accession>
<proteinExistence type="predicted"/>
<dbReference type="Proteomes" id="UP000766629">
    <property type="component" value="Unassembled WGS sequence"/>
</dbReference>
<keyword evidence="1" id="KW-0472">Membrane</keyword>
<organism evidence="3 4">
    <name type="scientific">Leisingera daeponensis</name>
    <dbReference type="NCBI Taxonomy" id="405746"/>
    <lineage>
        <taxon>Bacteria</taxon>
        <taxon>Pseudomonadati</taxon>
        <taxon>Pseudomonadota</taxon>
        <taxon>Alphaproteobacteria</taxon>
        <taxon>Rhodobacterales</taxon>
        <taxon>Roseobacteraceae</taxon>
        <taxon>Leisingera</taxon>
    </lineage>
</organism>
<protein>
    <submittedName>
        <fullName evidence="3">Aa3-type cytochrome c oxidase subunit IV</fullName>
    </submittedName>
</protein>
<name>A0ABS7NF40_9RHOB</name>
<keyword evidence="4" id="KW-1185">Reference proteome</keyword>
<evidence type="ECO:0000256" key="1">
    <source>
        <dbReference type="SAM" id="Phobius"/>
    </source>
</evidence>
<dbReference type="Gene3D" id="1.20.5.160">
    <property type="entry name" value="Bacterial aa3 type cytochrome c oxidase subunit IV"/>
    <property type="match status" value="1"/>
</dbReference>
<feature type="domain" description="Cytochrome c oxidase subunit IV bacterial aa3 type" evidence="2">
    <location>
        <begin position="4"/>
        <end position="42"/>
    </location>
</feature>
<keyword evidence="1" id="KW-1133">Transmembrane helix</keyword>
<reference evidence="3 4" key="1">
    <citation type="submission" date="2021-06" db="EMBL/GenBank/DDBJ databases">
        <title>50 bacteria genomes isolated from Dapeng, Shenzhen, China.</title>
        <authorList>
            <person name="Zheng W."/>
            <person name="Yu S."/>
            <person name="Huang Y."/>
        </authorList>
    </citation>
    <scope>NUCLEOTIDE SEQUENCE [LARGE SCALE GENOMIC DNA]</scope>
    <source>
        <strain evidence="3 4">DP1N14-2</strain>
    </source>
</reference>